<sequence>MPSPDGLIPSDCSWIEQQKQKLESFANKIESCIDNSEWEMLSVTLESRQEFLEKLFLDSVPENWRYAMIQLAESILERDKFFQVKVEEQKNISSRLQLALERGRRAVQAYNNH</sequence>
<protein>
    <recommendedName>
        <fullName evidence="3">Flagellar protein FliT</fullName>
    </recommendedName>
</protein>
<dbReference type="RefSeq" id="WP_255190385.1">
    <property type="nucleotide sequence ID" value="NZ_CP113517.1"/>
</dbReference>
<accession>A0ABY7GLM7</accession>
<reference evidence="1" key="1">
    <citation type="submission" date="2022-11" db="EMBL/GenBank/DDBJ databases">
        <title>Methylomonas rapida sp. nov., Carotenoid-Producing Obligate Methanotrophs with High Growth Characteristics and Biotechnological Potential.</title>
        <authorList>
            <person name="Tikhonova E.N."/>
            <person name="Suleimanov R.Z."/>
            <person name="Miroshnikov K."/>
            <person name="Oshkin I.Y."/>
            <person name="Belova S.E."/>
            <person name="Danilova O.V."/>
            <person name="Ashikhmin A."/>
            <person name="Konopkin A."/>
            <person name="But S.Y."/>
            <person name="Khmelenina V.N."/>
            <person name="Kuznetsov N."/>
            <person name="Pimenov N.V."/>
            <person name="Dedysh S.N."/>
        </authorList>
    </citation>
    <scope>NUCLEOTIDE SEQUENCE</scope>
    <source>
        <strain evidence="1">MP1</strain>
    </source>
</reference>
<evidence type="ECO:0000313" key="2">
    <source>
        <dbReference type="Proteomes" id="UP001162780"/>
    </source>
</evidence>
<evidence type="ECO:0008006" key="3">
    <source>
        <dbReference type="Google" id="ProtNLM"/>
    </source>
</evidence>
<gene>
    <name evidence="1" type="ORF">NM686_002585</name>
</gene>
<organism evidence="1 2">
    <name type="scientific">Methylomonas rapida</name>
    <dbReference type="NCBI Taxonomy" id="2963939"/>
    <lineage>
        <taxon>Bacteria</taxon>
        <taxon>Pseudomonadati</taxon>
        <taxon>Pseudomonadota</taxon>
        <taxon>Gammaproteobacteria</taxon>
        <taxon>Methylococcales</taxon>
        <taxon>Methylococcaceae</taxon>
        <taxon>Methylomonas</taxon>
    </lineage>
</organism>
<dbReference type="Proteomes" id="UP001162780">
    <property type="component" value="Chromosome"/>
</dbReference>
<dbReference type="EMBL" id="CP113517">
    <property type="protein sequence ID" value="WAR45416.1"/>
    <property type="molecule type" value="Genomic_DNA"/>
</dbReference>
<proteinExistence type="predicted"/>
<name>A0ABY7GLM7_9GAMM</name>
<evidence type="ECO:0000313" key="1">
    <source>
        <dbReference type="EMBL" id="WAR45416.1"/>
    </source>
</evidence>
<keyword evidence="2" id="KW-1185">Reference proteome</keyword>